<feature type="compositionally biased region" description="Polar residues" evidence="1">
    <location>
        <begin position="55"/>
        <end position="65"/>
    </location>
</feature>
<proteinExistence type="predicted"/>
<feature type="region of interest" description="Disordered" evidence="1">
    <location>
        <begin position="86"/>
        <end position="158"/>
    </location>
</feature>
<feature type="compositionally biased region" description="Basic and acidic residues" evidence="1">
    <location>
        <begin position="121"/>
        <end position="131"/>
    </location>
</feature>
<evidence type="ECO:0000313" key="2">
    <source>
        <dbReference type="EMBL" id="TVU39278.1"/>
    </source>
</evidence>
<dbReference type="EMBL" id="RWGY01000007">
    <property type="protein sequence ID" value="TVU39278.1"/>
    <property type="molecule type" value="Genomic_DNA"/>
</dbReference>
<sequence>MNLPSLHLCPSHHQYCFLVQVYKNNPPSPRPAESSRHHVAQASRRSAAVPRIPKRQQSAVDSATATAEPHVRIYAALFGRRGRRGRRIHVAEVTPQHSRSPRRGGRGGRPRRPCLGTAHPEPPRREVEPPSRRPVAAAALGRDPGGSRGRRPRSPLHHGAPQIRAALLLICAAMAPRRLAAVDRR</sequence>
<gene>
    <name evidence="2" type="ORF">EJB05_12689</name>
</gene>
<keyword evidence="3" id="KW-1185">Reference proteome</keyword>
<dbReference type="Gramene" id="TVU39278">
    <property type="protein sequence ID" value="TVU39278"/>
    <property type="gene ID" value="EJB05_12689"/>
</dbReference>
<evidence type="ECO:0000313" key="3">
    <source>
        <dbReference type="Proteomes" id="UP000324897"/>
    </source>
</evidence>
<comment type="caution">
    <text evidence="2">The sequence shown here is derived from an EMBL/GenBank/DDBJ whole genome shotgun (WGS) entry which is preliminary data.</text>
</comment>
<evidence type="ECO:0000256" key="1">
    <source>
        <dbReference type="SAM" id="MobiDB-lite"/>
    </source>
</evidence>
<accession>A0A5J9VTR5</accession>
<name>A0A5J9VTR5_9POAL</name>
<reference evidence="2 3" key="1">
    <citation type="journal article" date="2019" name="Sci. Rep.">
        <title>A high-quality genome of Eragrostis curvula grass provides insights into Poaceae evolution and supports new strategies to enhance forage quality.</title>
        <authorList>
            <person name="Carballo J."/>
            <person name="Santos B.A.C.M."/>
            <person name="Zappacosta D."/>
            <person name="Garbus I."/>
            <person name="Selva J.P."/>
            <person name="Gallo C.A."/>
            <person name="Diaz A."/>
            <person name="Albertini E."/>
            <person name="Caccamo M."/>
            <person name="Echenique V."/>
        </authorList>
    </citation>
    <scope>NUCLEOTIDE SEQUENCE [LARGE SCALE GENOMIC DNA]</scope>
    <source>
        <strain evidence="3">cv. Victoria</strain>
        <tissue evidence="2">Leaf</tissue>
    </source>
</reference>
<feature type="region of interest" description="Disordered" evidence="1">
    <location>
        <begin position="27"/>
        <end position="66"/>
    </location>
</feature>
<protein>
    <submittedName>
        <fullName evidence="2">Uncharacterized protein</fullName>
    </submittedName>
</protein>
<dbReference type="Proteomes" id="UP000324897">
    <property type="component" value="Chromosome 4"/>
</dbReference>
<organism evidence="2 3">
    <name type="scientific">Eragrostis curvula</name>
    <name type="common">weeping love grass</name>
    <dbReference type="NCBI Taxonomy" id="38414"/>
    <lineage>
        <taxon>Eukaryota</taxon>
        <taxon>Viridiplantae</taxon>
        <taxon>Streptophyta</taxon>
        <taxon>Embryophyta</taxon>
        <taxon>Tracheophyta</taxon>
        <taxon>Spermatophyta</taxon>
        <taxon>Magnoliopsida</taxon>
        <taxon>Liliopsida</taxon>
        <taxon>Poales</taxon>
        <taxon>Poaceae</taxon>
        <taxon>PACMAD clade</taxon>
        <taxon>Chloridoideae</taxon>
        <taxon>Eragrostideae</taxon>
        <taxon>Eragrostidinae</taxon>
        <taxon>Eragrostis</taxon>
    </lineage>
</organism>
<dbReference type="AlphaFoldDB" id="A0A5J9VTR5"/>
<feature type="compositionally biased region" description="Basic residues" evidence="1">
    <location>
        <begin position="99"/>
        <end position="112"/>
    </location>
</feature>